<dbReference type="STRING" id="75379.Tint_2125"/>
<keyword evidence="2 4" id="KW-0808">Transferase</keyword>
<dbReference type="SUPFAM" id="SSF75217">
    <property type="entry name" value="alpha/beta knot"/>
    <property type="match status" value="1"/>
</dbReference>
<dbReference type="EMBL" id="CP002021">
    <property type="protein sequence ID" value="ADG31476.1"/>
    <property type="molecule type" value="Genomic_DNA"/>
</dbReference>
<dbReference type="InterPro" id="IPR029028">
    <property type="entry name" value="Alpha/beta_knot_MTases"/>
</dbReference>
<dbReference type="PANTHER" id="PTHR43191">
    <property type="entry name" value="RRNA METHYLTRANSFERASE 3"/>
    <property type="match status" value="1"/>
</dbReference>
<dbReference type="GO" id="GO:0006396">
    <property type="term" value="P:RNA processing"/>
    <property type="evidence" value="ECO:0007669"/>
    <property type="project" value="InterPro"/>
</dbReference>
<dbReference type="SUPFAM" id="SSF55315">
    <property type="entry name" value="L30e-like"/>
    <property type="match status" value="1"/>
</dbReference>
<dbReference type="InterPro" id="IPR051259">
    <property type="entry name" value="rRNA_Methyltransferase"/>
</dbReference>
<dbReference type="Pfam" id="PF00588">
    <property type="entry name" value="SpoU_methylase"/>
    <property type="match status" value="1"/>
</dbReference>
<dbReference type="AlphaFoldDB" id="D5X3B8"/>
<sequence length="262" mass="27934">MKRITSAENPLIKTLRSLSTEPGAVRKLGQVWLEGIHLIEAALAAGHAAEPLITTDTGLLDPEIAALVERVGTTQTVVLHQALFNWITAVENGPPVGMLIARPKSSKPRPGSALILDRVQDAGNVGTMLRTAAASGCGAVYLLRGCAGVWSPKVLRSAMGAHFVIPVFEDPPWEQVLNIVPRPIYATHMQADTVLYELDLKEPVTWIFGNEGQGISDALVAKCSALVRIPQADGVESLNVAASAAICLYEGVRQSQFSKTLS</sequence>
<dbReference type="Gene3D" id="3.40.1280.10">
    <property type="match status" value="1"/>
</dbReference>
<evidence type="ECO:0000256" key="2">
    <source>
        <dbReference type="ARBA" id="ARBA00022679"/>
    </source>
</evidence>
<dbReference type="CDD" id="cd18095">
    <property type="entry name" value="SpoU-like_rRNA-MTase"/>
    <property type="match status" value="1"/>
</dbReference>
<dbReference type="PANTHER" id="PTHR43191:SF2">
    <property type="entry name" value="RRNA METHYLTRANSFERASE 3, MITOCHONDRIAL"/>
    <property type="match status" value="1"/>
</dbReference>
<dbReference type="GO" id="GO:0008173">
    <property type="term" value="F:RNA methyltransferase activity"/>
    <property type="evidence" value="ECO:0007669"/>
    <property type="project" value="InterPro"/>
</dbReference>
<evidence type="ECO:0000313" key="4">
    <source>
        <dbReference type="EMBL" id="ADG31476.1"/>
    </source>
</evidence>
<dbReference type="InterPro" id="IPR029064">
    <property type="entry name" value="Ribosomal_eL30-like_sf"/>
</dbReference>
<dbReference type="Gene3D" id="3.30.1330.30">
    <property type="match status" value="1"/>
</dbReference>
<organism evidence="4">
    <name type="scientific">Thiomonas intermedia (strain K12)</name>
    <name type="common">Thiobacillus intermedius</name>
    <dbReference type="NCBI Taxonomy" id="75379"/>
    <lineage>
        <taxon>Bacteria</taxon>
        <taxon>Pseudomonadati</taxon>
        <taxon>Pseudomonadota</taxon>
        <taxon>Betaproteobacteria</taxon>
        <taxon>Burkholderiales</taxon>
        <taxon>Thiomonas</taxon>
    </lineage>
</organism>
<dbReference type="eggNOG" id="COG0566">
    <property type="taxonomic scope" value="Bacteria"/>
</dbReference>
<dbReference type="InterPro" id="IPR029026">
    <property type="entry name" value="tRNA_m1G_MTases_N"/>
</dbReference>
<name>D5X3B8_THIK1</name>
<reference evidence="4" key="1">
    <citation type="submission" date="2010-04" db="EMBL/GenBank/DDBJ databases">
        <title>Complete sequence of Thiomonas intermedia K12.</title>
        <authorList>
            <consortium name="US DOE Joint Genome Institute"/>
            <person name="Lucas S."/>
            <person name="Copeland A."/>
            <person name="Lapidus A."/>
            <person name="Cheng J.-F."/>
            <person name="Bruce D."/>
            <person name="Goodwin L."/>
            <person name="Pitluck S."/>
            <person name="Davenport K."/>
            <person name="Detter J.C."/>
            <person name="Han C."/>
            <person name="Tapia R."/>
            <person name="Land M."/>
            <person name="Hauser L."/>
            <person name="Kyrpides N."/>
            <person name="Ovchinnikova G."/>
            <person name="Kerfeld C.A."/>
            <person name="Cannon G.C."/>
            <person name="Heinhorst S."/>
            <person name="Woyke T."/>
        </authorList>
    </citation>
    <scope>NUCLEOTIDE SEQUENCE [LARGE SCALE GENOMIC DNA]</scope>
    <source>
        <strain evidence="4">K12</strain>
    </source>
</reference>
<dbReference type="KEGG" id="tin:Tint_2125"/>
<evidence type="ECO:0000256" key="1">
    <source>
        <dbReference type="ARBA" id="ARBA00022603"/>
    </source>
</evidence>
<dbReference type="HOGENOM" id="CLU_021322_3_2_4"/>
<evidence type="ECO:0000259" key="3">
    <source>
        <dbReference type="Pfam" id="PF00588"/>
    </source>
</evidence>
<feature type="domain" description="tRNA/rRNA methyltransferase SpoU type" evidence="3">
    <location>
        <begin position="113"/>
        <end position="249"/>
    </location>
</feature>
<accession>D5X3B8</accession>
<protein>
    <submittedName>
        <fullName evidence="4">tRNA/rRNA methyltransferase (SpoU)</fullName>
    </submittedName>
</protein>
<proteinExistence type="predicted"/>
<gene>
    <name evidence="4" type="ordered locus">Tint_2125</name>
</gene>
<keyword evidence="1 4" id="KW-0489">Methyltransferase</keyword>
<dbReference type="GO" id="GO:0003723">
    <property type="term" value="F:RNA binding"/>
    <property type="evidence" value="ECO:0007669"/>
    <property type="project" value="InterPro"/>
</dbReference>
<dbReference type="BioCyc" id="TINT75379:TINT_RS10610-MONOMER"/>
<dbReference type="GO" id="GO:0032259">
    <property type="term" value="P:methylation"/>
    <property type="evidence" value="ECO:0007669"/>
    <property type="project" value="UniProtKB-KW"/>
</dbReference>
<dbReference type="InterPro" id="IPR001537">
    <property type="entry name" value="SpoU_MeTrfase"/>
</dbReference>